<evidence type="ECO:0000313" key="2">
    <source>
        <dbReference type="Proteomes" id="UP000217083"/>
    </source>
</evidence>
<dbReference type="Proteomes" id="UP000217083">
    <property type="component" value="Unassembled WGS sequence"/>
</dbReference>
<dbReference type="PROSITE" id="PS51257">
    <property type="entry name" value="PROKAR_LIPOPROTEIN"/>
    <property type="match status" value="1"/>
</dbReference>
<organism evidence="1 2">
    <name type="scientific">Lottiidibacillus patelloidae</name>
    <dbReference type="NCBI Taxonomy" id="2670334"/>
    <lineage>
        <taxon>Bacteria</taxon>
        <taxon>Bacillati</taxon>
        <taxon>Bacillota</taxon>
        <taxon>Bacilli</taxon>
        <taxon>Bacillales</taxon>
        <taxon>Bacillaceae</taxon>
        <taxon>Lottiidibacillus</taxon>
    </lineage>
</organism>
<evidence type="ECO:0000313" key="1">
    <source>
        <dbReference type="EMBL" id="OZM56846.1"/>
    </source>
</evidence>
<reference evidence="1 2" key="2">
    <citation type="submission" date="2017-09" db="EMBL/GenBank/DDBJ databases">
        <title>Bacillus patelloidae sp. nov., isolated from the intestinal tract of a marine limpet.</title>
        <authorList>
            <person name="Liu R."/>
            <person name="Dong C."/>
            <person name="Shao Z."/>
        </authorList>
    </citation>
    <scope>NUCLEOTIDE SEQUENCE [LARGE SCALE GENOMIC DNA]</scope>
    <source>
        <strain evidence="1 2">SA5d-4</strain>
    </source>
</reference>
<comment type="caution">
    <text evidence="1">The sequence shown here is derived from an EMBL/GenBank/DDBJ whole genome shotgun (WGS) entry which is preliminary data.</text>
</comment>
<reference evidence="2" key="1">
    <citation type="submission" date="2017-08" db="EMBL/GenBank/DDBJ databases">
        <authorList>
            <person name="Huang Z."/>
        </authorList>
    </citation>
    <scope>NUCLEOTIDE SEQUENCE [LARGE SCALE GENOMIC DNA]</scope>
    <source>
        <strain evidence="2">SA5d-4</strain>
    </source>
</reference>
<sequence>MKVISWYITFCLAISISAGCTYDTLDEAIEKGIPYEAREIIHKEIIDEVAIVLYTTEPKTKRWAKVNKRMLAVAFFEKDGNEWRNVGPNRWDYYEDEAMNAYLQRFHAYDRHGNRKLDLDVVYGEVNSEQISVVDASADEQEDFNKLPIIETETGRYFFYVGKKKVVRAIAKNGTILSERILGATENESLNPAIPK</sequence>
<protein>
    <submittedName>
        <fullName evidence="1">Uncharacterized protein</fullName>
    </submittedName>
</protein>
<dbReference type="EMBL" id="NPIA01000004">
    <property type="protein sequence ID" value="OZM56846.1"/>
    <property type="molecule type" value="Genomic_DNA"/>
</dbReference>
<keyword evidence="2" id="KW-1185">Reference proteome</keyword>
<name>A0A263BUJ2_9BACI</name>
<dbReference type="RefSeq" id="WP_094924294.1">
    <property type="nucleotide sequence ID" value="NZ_NPIA01000004.1"/>
</dbReference>
<dbReference type="AlphaFoldDB" id="A0A263BUJ2"/>
<gene>
    <name evidence="1" type="ORF">CIB95_08725</name>
</gene>
<accession>A0A263BUJ2</accession>
<proteinExistence type="predicted"/>